<protein>
    <submittedName>
        <fullName evidence="1">Uncharacterized protein</fullName>
    </submittedName>
</protein>
<dbReference type="AlphaFoldDB" id="A0A9E2SAP5"/>
<evidence type="ECO:0000313" key="1">
    <source>
        <dbReference type="EMBL" id="MBV4357849.1"/>
    </source>
</evidence>
<reference evidence="1" key="1">
    <citation type="submission" date="2021-06" db="EMBL/GenBank/DDBJ databases">
        <authorList>
            <person name="Huq M.A."/>
        </authorList>
    </citation>
    <scope>NUCLEOTIDE SEQUENCE</scope>
    <source>
        <strain evidence="1">MAH-26</strain>
    </source>
</reference>
<proteinExistence type="predicted"/>
<gene>
    <name evidence="1" type="ORF">KTO63_11865</name>
</gene>
<organism evidence="1 2">
    <name type="scientific">Pinibacter aurantiacus</name>
    <dbReference type="NCBI Taxonomy" id="2851599"/>
    <lineage>
        <taxon>Bacteria</taxon>
        <taxon>Pseudomonadati</taxon>
        <taxon>Bacteroidota</taxon>
        <taxon>Chitinophagia</taxon>
        <taxon>Chitinophagales</taxon>
        <taxon>Chitinophagaceae</taxon>
        <taxon>Pinibacter</taxon>
    </lineage>
</organism>
<keyword evidence="2" id="KW-1185">Reference proteome</keyword>
<dbReference type="RefSeq" id="WP_217791502.1">
    <property type="nucleotide sequence ID" value="NZ_JAHSPG010000008.1"/>
</dbReference>
<dbReference type="Proteomes" id="UP000812270">
    <property type="component" value="Unassembled WGS sequence"/>
</dbReference>
<evidence type="ECO:0000313" key="2">
    <source>
        <dbReference type="Proteomes" id="UP000812270"/>
    </source>
</evidence>
<sequence>MKSLVIVHFLPIEGFPPLLNLLQVITDSRKDLQVTVFTNSKSDQHYTFEIDNERINIIRVADVSTDSSRLKRYYAYYNFYRTTYKALNKIKPENVLCFDAISIVGAYWYFKKNPGTRSKLYIHYHEYMSPQEIAGATSMMKWVFEKEKELFSIAKWISHTNEERLGFFVKDNNLQQDARFHIMPNWPLKKWSNFIRTDRTIDSPLKIVYVGALSMDTLYVKEFAEWILAQKGKVIWDVYSQQQASDVKAYFQDLNSPYINFKGHRKYDDLPQTLEAYHVGVILYKGHIPNYIYNAPNKLFEYHVCGLDCWFPNQMKTSMKLATNNTYPRITGVDFEHLEEISNVDSLVCRKGLSYKLYEFYAEKACDELINSF</sequence>
<dbReference type="EMBL" id="JAHSPG010000008">
    <property type="protein sequence ID" value="MBV4357849.1"/>
    <property type="molecule type" value="Genomic_DNA"/>
</dbReference>
<name>A0A9E2SAP5_9BACT</name>
<comment type="caution">
    <text evidence="1">The sequence shown here is derived from an EMBL/GenBank/DDBJ whole genome shotgun (WGS) entry which is preliminary data.</text>
</comment>
<accession>A0A9E2SAP5</accession>